<reference evidence="4" key="1">
    <citation type="submission" date="2016-10" db="EMBL/GenBank/DDBJ databases">
        <authorList>
            <person name="Varghese N."/>
            <person name="Submissions S."/>
        </authorList>
    </citation>
    <scope>NUCLEOTIDE SEQUENCE [LARGE SCALE GENOMIC DNA]</scope>
    <source>
        <strain evidence="4">DSM 24499</strain>
    </source>
</reference>
<protein>
    <submittedName>
        <fullName evidence="3">DNA-binding transcriptional regulator, XRE-family HTH domain</fullName>
    </submittedName>
</protein>
<dbReference type="Gene3D" id="1.10.260.40">
    <property type="entry name" value="lambda repressor-like DNA-binding domains"/>
    <property type="match status" value="1"/>
</dbReference>
<dbReference type="EMBL" id="FOKV01000002">
    <property type="protein sequence ID" value="SFC09929.1"/>
    <property type="molecule type" value="Genomic_DNA"/>
</dbReference>
<evidence type="ECO:0000256" key="1">
    <source>
        <dbReference type="ARBA" id="ARBA00023125"/>
    </source>
</evidence>
<dbReference type="RefSeq" id="WP_092541129.1">
    <property type="nucleotide sequence ID" value="NZ_FOKV01000002.1"/>
</dbReference>
<dbReference type="Gene3D" id="2.10.109.10">
    <property type="entry name" value="Umud Fragment, subunit A"/>
    <property type="match status" value="1"/>
</dbReference>
<dbReference type="STRING" id="1334022.SAMN04487907_102237"/>
<keyword evidence="4" id="KW-1185">Reference proteome</keyword>
<dbReference type="PANTHER" id="PTHR46558:SF11">
    <property type="entry name" value="HTH-TYPE TRANSCRIPTIONAL REGULATOR XRE"/>
    <property type="match status" value="1"/>
</dbReference>
<feature type="domain" description="HTH cro/C1-type" evidence="2">
    <location>
        <begin position="8"/>
        <end position="62"/>
    </location>
</feature>
<dbReference type="SUPFAM" id="SSF51306">
    <property type="entry name" value="LexA/Signal peptidase"/>
    <property type="match status" value="1"/>
</dbReference>
<evidence type="ECO:0000313" key="3">
    <source>
        <dbReference type="EMBL" id="SFC09929.1"/>
    </source>
</evidence>
<proteinExistence type="predicted"/>
<dbReference type="InterPro" id="IPR010982">
    <property type="entry name" value="Lambda_DNA-bd_dom_sf"/>
</dbReference>
<name>A0A1I1GDV7_9FLAO</name>
<dbReference type="CDD" id="cd00093">
    <property type="entry name" value="HTH_XRE"/>
    <property type="match status" value="1"/>
</dbReference>
<keyword evidence="1 3" id="KW-0238">DNA-binding</keyword>
<evidence type="ECO:0000313" key="4">
    <source>
        <dbReference type="Proteomes" id="UP000199438"/>
    </source>
</evidence>
<accession>A0A1I1GDV7</accession>
<dbReference type="GO" id="GO:0003677">
    <property type="term" value="F:DNA binding"/>
    <property type="evidence" value="ECO:0007669"/>
    <property type="project" value="UniProtKB-KW"/>
</dbReference>
<evidence type="ECO:0000259" key="2">
    <source>
        <dbReference type="PROSITE" id="PS50943"/>
    </source>
</evidence>
<dbReference type="OrthoDB" id="3831186at2"/>
<dbReference type="Pfam" id="PF00717">
    <property type="entry name" value="Peptidase_S24"/>
    <property type="match status" value="1"/>
</dbReference>
<dbReference type="Proteomes" id="UP000199438">
    <property type="component" value="Unassembled WGS sequence"/>
</dbReference>
<dbReference type="Pfam" id="PF01381">
    <property type="entry name" value="HTH_3"/>
    <property type="match status" value="1"/>
</dbReference>
<dbReference type="InterPro" id="IPR015927">
    <property type="entry name" value="Peptidase_S24_S26A/B/C"/>
</dbReference>
<dbReference type="PROSITE" id="PS50943">
    <property type="entry name" value="HTH_CROC1"/>
    <property type="match status" value="1"/>
</dbReference>
<gene>
    <name evidence="3" type="ORF">SAMN04487907_102237</name>
</gene>
<dbReference type="SUPFAM" id="SSF47413">
    <property type="entry name" value="lambda repressor-like DNA-binding domains"/>
    <property type="match status" value="1"/>
</dbReference>
<sequence length="252" mass="29560">MSYFGKNIRKIRNVKKLSQQAFAELFELKRGTLGAYEEERSEPRIETIIKIANHFSITIDDLLTKELTVNKLLKFKDDLALQGSFSKEEFTKIPCITPKTEADYIQYYDKPHFIEDLPKLHLPINPDKKYRGYLISNLEMTDNDKAFCPKDVVIGEHILAEDFTKIENGSLVIVLVHGKIFFRKFYHSSTTVTLRATNTNIDDLEVSPTEIKEMWSVCYTFFKRLPENNNVEIEQKLNFLEQEFMKLRQNFK</sequence>
<dbReference type="AlphaFoldDB" id="A0A1I1GDV7"/>
<dbReference type="InterPro" id="IPR001387">
    <property type="entry name" value="Cro/C1-type_HTH"/>
</dbReference>
<dbReference type="SMART" id="SM00530">
    <property type="entry name" value="HTH_XRE"/>
    <property type="match status" value="1"/>
</dbReference>
<organism evidence="3 4">
    <name type="scientific">Zunongwangia mangrovi</name>
    <dbReference type="NCBI Taxonomy" id="1334022"/>
    <lineage>
        <taxon>Bacteria</taxon>
        <taxon>Pseudomonadati</taxon>
        <taxon>Bacteroidota</taxon>
        <taxon>Flavobacteriia</taxon>
        <taxon>Flavobacteriales</taxon>
        <taxon>Flavobacteriaceae</taxon>
        <taxon>Zunongwangia</taxon>
    </lineage>
</organism>
<dbReference type="InterPro" id="IPR036286">
    <property type="entry name" value="LexA/Signal_pep-like_sf"/>
</dbReference>
<dbReference type="PANTHER" id="PTHR46558">
    <property type="entry name" value="TRACRIPTIONAL REGULATORY PROTEIN-RELATED-RELATED"/>
    <property type="match status" value="1"/>
</dbReference>